<dbReference type="CDD" id="cd06225">
    <property type="entry name" value="HAMP"/>
    <property type="match status" value="1"/>
</dbReference>
<keyword evidence="5" id="KW-0808">Transferase</keyword>
<dbReference type="NCBIfam" id="TIGR00277">
    <property type="entry name" value="HDIG"/>
    <property type="match status" value="1"/>
</dbReference>
<feature type="domain" description="HAMP" evidence="3">
    <location>
        <begin position="193"/>
        <end position="245"/>
    </location>
</feature>
<feature type="transmembrane region" description="Helical" evidence="2">
    <location>
        <begin position="6"/>
        <end position="28"/>
    </location>
</feature>
<dbReference type="InterPro" id="IPR003018">
    <property type="entry name" value="GAF"/>
</dbReference>
<feature type="transmembrane region" description="Helical" evidence="2">
    <location>
        <begin position="173"/>
        <end position="195"/>
    </location>
</feature>
<dbReference type="InterPro" id="IPR029151">
    <property type="entry name" value="Sensor-like_sf"/>
</dbReference>
<evidence type="ECO:0000259" key="3">
    <source>
        <dbReference type="PROSITE" id="PS50885"/>
    </source>
</evidence>
<dbReference type="Gene3D" id="3.30.450.40">
    <property type="match status" value="1"/>
</dbReference>
<dbReference type="Pfam" id="PF13185">
    <property type="entry name" value="GAF_2"/>
    <property type="match status" value="1"/>
</dbReference>
<comment type="caution">
    <text evidence="5">The sequence shown here is derived from an EMBL/GenBank/DDBJ whole genome shotgun (WGS) entry which is preliminary data.</text>
</comment>
<evidence type="ECO:0000313" key="6">
    <source>
        <dbReference type="Proteomes" id="UP000319449"/>
    </source>
</evidence>
<dbReference type="SUPFAM" id="SSF158472">
    <property type="entry name" value="HAMP domain-like"/>
    <property type="match status" value="1"/>
</dbReference>
<keyword evidence="2" id="KW-0812">Transmembrane</keyword>
<dbReference type="InterPro" id="IPR003607">
    <property type="entry name" value="HD/PDEase_dom"/>
</dbReference>
<accession>A0A562WRC3</accession>
<dbReference type="InterPro" id="IPR037522">
    <property type="entry name" value="HD_GYP_dom"/>
</dbReference>
<dbReference type="InterPro" id="IPR003660">
    <property type="entry name" value="HAMP_dom"/>
</dbReference>
<dbReference type="GO" id="GO:0007165">
    <property type="term" value="P:signal transduction"/>
    <property type="evidence" value="ECO:0007669"/>
    <property type="project" value="InterPro"/>
</dbReference>
<dbReference type="SMART" id="SM00304">
    <property type="entry name" value="HAMP"/>
    <property type="match status" value="1"/>
</dbReference>
<dbReference type="Gene3D" id="3.30.450.290">
    <property type="match status" value="1"/>
</dbReference>
<dbReference type="SUPFAM" id="SSF55781">
    <property type="entry name" value="GAF domain-like"/>
    <property type="match status" value="1"/>
</dbReference>
<dbReference type="AlphaFoldDB" id="A0A562WRC3"/>
<dbReference type="Pfam" id="PF00672">
    <property type="entry name" value="HAMP"/>
    <property type="match status" value="1"/>
</dbReference>
<dbReference type="SUPFAM" id="SSF109604">
    <property type="entry name" value="HD-domain/PDEase-like"/>
    <property type="match status" value="1"/>
</dbReference>
<dbReference type="PROSITE" id="PS50885">
    <property type="entry name" value="HAMP"/>
    <property type="match status" value="1"/>
</dbReference>
<dbReference type="Pfam" id="PF13487">
    <property type="entry name" value="HD_5"/>
    <property type="match status" value="1"/>
</dbReference>
<gene>
    <name evidence="5" type="ORF">JN12_00729</name>
</gene>
<keyword evidence="6" id="KW-1185">Reference proteome</keyword>
<protein>
    <submittedName>
        <fullName evidence="5">Putative nucleotidyltransferase with HDIG domain</fullName>
    </submittedName>
</protein>
<keyword evidence="1" id="KW-0175">Coiled coil</keyword>
<dbReference type="PROSITE" id="PS51832">
    <property type="entry name" value="HD_GYP"/>
    <property type="match status" value="1"/>
</dbReference>
<dbReference type="CDD" id="cd00077">
    <property type="entry name" value="HDc"/>
    <property type="match status" value="1"/>
</dbReference>
<dbReference type="PANTHER" id="PTHR43155:SF2">
    <property type="entry name" value="CYCLIC DI-GMP PHOSPHODIESTERASE PA4108"/>
    <property type="match status" value="1"/>
</dbReference>
<keyword evidence="2" id="KW-0472">Membrane</keyword>
<dbReference type="EMBL" id="VLLN01000003">
    <property type="protein sequence ID" value="TWJ32752.1"/>
    <property type="molecule type" value="Genomic_DNA"/>
</dbReference>
<feature type="domain" description="HD-GYP" evidence="4">
    <location>
        <begin position="485"/>
        <end position="680"/>
    </location>
</feature>
<dbReference type="GO" id="GO:0016020">
    <property type="term" value="C:membrane"/>
    <property type="evidence" value="ECO:0007669"/>
    <property type="project" value="InterPro"/>
</dbReference>
<organism evidence="5 6">
    <name type="scientific">Geobacter argillaceus</name>
    <dbReference type="NCBI Taxonomy" id="345631"/>
    <lineage>
        <taxon>Bacteria</taxon>
        <taxon>Pseudomonadati</taxon>
        <taxon>Thermodesulfobacteriota</taxon>
        <taxon>Desulfuromonadia</taxon>
        <taxon>Geobacterales</taxon>
        <taxon>Geobacteraceae</taxon>
        <taxon>Geobacter</taxon>
    </lineage>
</organism>
<dbReference type="GO" id="GO:0016740">
    <property type="term" value="F:transferase activity"/>
    <property type="evidence" value="ECO:0007669"/>
    <property type="project" value="UniProtKB-KW"/>
</dbReference>
<dbReference type="Gene3D" id="6.10.340.10">
    <property type="match status" value="1"/>
</dbReference>
<sequence length="690" mass="76740">MNSLKIKILGLTCSIVVAIIAVAGLFAYSLQKDLVNGITERNTLLLTETIKNSVADAMRSGRSDDVRTILSRIRSQENITSIRIVGPDGKILNSANTEEIGHPISPAELDHLKSGNTSALQRPNAFTASALIHNGPTCHTCHDSNADTLGILQVDVSLNYLESYLTSVRQSSLITTASIILLIIITISVALIYYVDRPLRQLIRSMQLVEKGDFSSQTSLHSSTEMRLLSDNFNHMVVRLKGLMDTAISHERELALAQSKLSHHRDIHQMNQKLEEQILEIENLNVALEERIEEIEEANYKIADLAGELEDKNTVLEKTVSKLSTLYKVGLGINSTMEPAKLFDLIVNTTMETLNAQIGYIVIYDQQGEQLLVSSLFGHRTIGEGKTYIPMKPSSVSAWVIENGKPLLISDINDAPQFDRFSSLGYERKTLICVPLATKDEMVGTITVVNKKDNSVYTNEELELLTTIAAQASIAIKNARLYEEQQRTYMNTIHALVSAIEASDSYTRGHSERVTRYSVALAKKLGLPQERLKIIERAAILHDIGKIGVDLTLLHKQGRLTAEDIIDLQQHPVIGMKILEPIEFLTDVRLCIGQHHERFDGQGYPNNIPSEQLLLESRILAIADSFDAMTSDRPYRKALPPEQAIKELQDNAGSQFDPALVPHFIEIVQQGEIQILHTEDDRPLMSVAHA</sequence>
<dbReference type="InterPro" id="IPR029016">
    <property type="entry name" value="GAF-like_dom_sf"/>
</dbReference>
<dbReference type="SUPFAM" id="SSF103190">
    <property type="entry name" value="Sensory domain-like"/>
    <property type="match status" value="1"/>
</dbReference>
<evidence type="ECO:0000313" key="5">
    <source>
        <dbReference type="EMBL" id="TWJ32752.1"/>
    </source>
</evidence>
<dbReference type="PANTHER" id="PTHR43155">
    <property type="entry name" value="CYCLIC DI-GMP PHOSPHODIESTERASE PA4108-RELATED"/>
    <property type="match status" value="1"/>
</dbReference>
<dbReference type="Proteomes" id="UP000319449">
    <property type="component" value="Unassembled WGS sequence"/>
</dbReference>
<dbReference type="InterPro" id="IPR006675">
    <property type="entry name" value="HDIG_dom"/>
</dbReference>
<dbReference type="SMART" id="SM00471">
    <property type="entry name" value="HDc"/>
    <property type="match status" value="1"/>
</dbReference>
<dbReference type="RefSeq" id="WP_145018316.1">
    <property type="nucleotide sequence ID" value="NZ_VLLN01000003.1"/>
</dbReference>
<name>A0A562WRC3_9BACT</name>
<dbReference type="Gene3D" id="1.10.3210.10">
    <property type="entry name" value="Hypothetical protein af1432"/>
    <property type="match status" value="1"/>
</dbReference>
<evidence type="ECO:0000259" key="4">
    <source>
        <dbReference type="PROSITE" id="PS51832"/>
    </source>
</evidence>
<keyword evidence="2" id="KW-1133">Transmembrane helix</keyword>
<dbReference type="SMART" id="SM00065">
    <property type="entry name" value="GAF"/>
    <property type="match status" value="1"/>
</dbReference>
<dbReference type="OrthoDB" id="9769359at2"/>
<evidence type="ECO:0000256" key="2">
    <source>
        <dbReference type="SAM" id="Phobius"/>
    </source>
</evidence>
<reference evidence="5 6" key="1">
    <citation type="submission" date="2019-07" db="EMBL/GenBank/DDBJ databases">
        <title>Genomic Encyclopedia of Archaeal and Bacterial Type Strains, Phase II (KMG-II): from individual species to whole genera.</title>
        <authorList>
            <person name="Goeker M."/>
        </authorList>
    </citation>
    <scope>NUCLEOTIDE SEQUENCE [LARGE SCALE GENOMIC DNA]</scope>
    <source>
        <strain evidence="5 6">ATCC BAA-1139</strain>
    </source>
</reference>
<evidence type="ECO:0000256" key="1">
    <source>
        <dbReference type="SAM" id="Coils"/>
    </source>
</evidence>
<proteinExistence type="predicted"/>
<feature type="coiled-coil region" evidence="1">
    <location>
        <begin position="264"/>
        <end position="308"/>
    </location>
</feature>